<sequence length="360" mass="38655">MAPPVPPPVATAVRLADISVPAHSASATSLHAFPSPPLSSFPGATPGISALLRRSCESFGARFWIVDNSASMMTGDGHSLIGGAVHASSRWEELSLSLQHHAQLAADVRVPLSFVLLNEPGLRAPRTLSVGLGEPGEEMRRVRLLLEAGPTGRTPLCRRIREVQSEIEALAPALREAGQRALVVIASDGEATDGDLGAALRPLRELPVWVVVRLCTDSDAVVNYWNKVDEELELDIDVLDDLVGEGKEVGALNPWLVYAQDLHLLREWGLTEKLFDVLDSKKLTPPEISKFLSLLLGGRIAHPSEGWPAFERSVDAALAASLNGGLVYDPQRRGGKKVPWVNKKALRKAMGMKGGGCVVL</sequence>
<reference evidence="1 2" key="1">
    <citation type="journal article" date="2023" name="Commun. Biol.">
        <title>Genome analysis of Parmales, the sister group of diatoms, reveals the evolutionary specialization of diatoms from phago-mixotrophs to photoautotrophs.</title>
        <authorList>
            <person name="Ban H."/>
            <person name="Sato S."/>
            <person name="Yoshikawa S."/>
            <person name="Yamada K."/>
            <person name="Nakamura Y."/>
            <person name="Ichinomiya M."/>
            <person name="Sato N."/>
            <person name="Blanc-Mathieu R."/>
            <person name="Endo H."/>
            <person name="Kuwata A."/>
            <person name="Ogata H."/>
        </authorList>
    </citation>
    <scope>NUCLEOTIDE SEQUENCE [LARGE SCALE GENOMIC DNA]</scope>
</reference>
<protein>
    <recommendedName>
        <fullName evidence="3">VWFA domain-containing protein</fullName>
    </recommendedName>
</protein>
<evidence type="ECO:0008006" key="3">
    <source>
        <dbReference type="Google" id="ProtNLM"/>
    </source>
</evidence>
<comment type="caution">
    <text evidence="1">The sequence shown here is derived from an EMBL/GenBank/DDBJ whole genome shotgun (WGS) entry which is preliminary data.</text>
</comment>
<name>A0ABQ6MFN6_9STRA</name>
<dbReference type="Proteomes" id="UP001165060">
    <property type="component" value="Unassembled WGS sequence"/>
</dbReference>
<accession>A0ABQ6MFN6</accession>
<dbReference type="EMBL" id="BRYB01001411">
    <property type="protein sequence ID" value="GMI25194.1"/>
    <property type="molecule type" value="Genomic_DNA"/>
</dbReference>
<organism evidence="1 2">
    <name type="scientific">Tetraparma gracilis</name>
    <dbReference type="NCBI Taxonomy" id="2962635"/>
    <lineage>
        <taxon>Eukaryota</taxon>
        <taxon>Sar</taxon>
        <taxon>Stramenopiles</taxon>
        <taxon>Ochrophyta</taxon>
        <taxon>Bolidophyceae</taxon>
        <taxon>Parmales</taxon>
        <taxon>Triparmaceae</taxon>
        <taxon>Tetraparma</taxon>
    </lineage>
</organism>
<proteinExistence type="predicted"/>
<evidence type="ECO:0000313" key="1">
    <source>
        <dbReference type="EMBL" id="GMI25194.1"/>
    </source>
</evidence>
<keyword evidence="2" id="KW-1185">Reference proteome</keyword>
<evidence type="ECO:0000313" key="2">
    <source>
        <dbReference type="Proteomes" id="UP001165060"/>
    </source>
</evidence>
<gene>
    <name evidence="1" type="ORF">TeGR_g7510</name>
</gene>